<organism evidence="1">
    <name type="scientific">Graphocephala atropunctata</name>
    <dbReference type="NCBI Taxonomy" id="36148"/>
    <lineage>
        <taxon>Eukaryota</taxon>
        <taxon>Metazoa</taxon>
        <taxon>Ecdysozoa</taxon>
        <taxon>Arthropoda</taxon>
        <taxon>Hexapoda</taxon>
        <taxon>Insecta</taxon>
        <taxon>Pterygota</taxon>
        <taxon>Neoptera</taxon>
        <taxon>Paraneoptera</taxon>
        <taxon>Hemiptera</taxon>
        <taxon>Auchenorrhyncha</taxon>
        <taxon>Membracoidea</taxon>
        <taxon>Cicadellidae</taxon>
        <taxon>Cicadellinae</taxon>
        <taxon>Cicadellini</taxon>
        <taxon>Graphocephala</taxon>
    </lineage>
</organism>
<name>A0A1B6KXV7_9HEMI</name>
<dbReference type="EMBL" id="GEBQ01023698">
    <property type="protein sequence ID" value="JAT16279.1"/>
    <property type="molecule type" value="Transcribed_RNA"/>
</dbReference>
<protein>
    <submittedName>
        <fullName evidence="1">Uncharacterized protein</fullName>
    </submittedName>
</protein>
<gene>
    <name evidence="1" type="ORF">g.1452</name>
</gene>
<reference evidence="1" key="1">
    <citation type="submission" date="2015-11" db="EMBL/GenBank/DDBJ databases">
        <title>De novo transcriptome assembly of four potential Pierce s Disease insect vectors from Arizona vineyards.</title>
        <authorList>
            <person name="Tassone E.E."/>
        </authorList>
    </citation>
    <scope>NUCLEOTIDE SEQUENCE</scope>
</reference>
<accession>A0A1B6KXV7</accession>
<sequence length="204" mass="23290">VPELALLYAQLSAAIAHPCRYKGCPAVVRPGGDKHEDTCHYKPIECHVCLSPVALALLAQHFETNHPRGRLLNQETNKNVLFSQFHNSPNLVLCYVKSRLIWITLNKFEDSQTAPSFMIYTELGSENTQNITVKFDFQFMSYSCTRDRKVTKNLEHLDIPIDVLRDWIDNKCNLDVCVVIKQKRKQGGSKTPQPTKRRILGPLK</sequence>
<proteinExistence type="predicted"/>
<dbReference type="AlphaFoldDB" id="A0A1B6KXV7"/>
<evidence type="ECO:0000313" key="1">
    <source>
        <dbReference type="EMBL" id="JAT16279.1"/>
    </source>
</evidence>
<feature type="non-terminal residue" evidence="1">
    <location>
        <position position="1"/>
    </location>
</feature>